<dbReference type="InterPro" id="IPR044855">
    <property type="entry name" value="CoA-Trfase_III_dom3_sf"/>
</dbReference>
<proteinExistence type="predicted"/>
<dbReference type="Pfam" id="PF02515">
    <property type="entry name" value="CoA_transf_3"/>
    <property type="match status" value="1"/>
</dbReference>
<evidence type="ECO:0000313" key="3">
    <source>
        <dbReference type="Proteomes" id="UP000323521"/>
    </source>
</evidence>
<sequence length="394" mass="43506">MINVLDGVRVLCFGMGAASPLATAILGDFGAEVIKIEPLSGDWARKTPGLGLREFNRNKKSVAIDIKKARGVELMKQLIKDSDVLVESFRPGVMSRLGLGYKAVKDVNSQIVYCSVSAYGQTGPWKDKPGVDGIIQAASGIMSVLGDEEENKEPIKVPFPIADMTAGLLAAQGLLLALIAKEKYGIGQYIDVSLLESALVIQKSLITRYLTSRKLPKKTGSAAPYSSPNEAYRTKDGYVMLAAYHPKRWKSLCCEVLGNPALETDPRFHSEKARLENKKELKAIIELVLKERTTDEWLRIFEDNDLLYSPVNNYHDVVQMEQVKARNAVETLTLQDGSTMGTVTIAPRLSETPGKIVSPYPERAGQHTREVLFSFGFAEEEIRNLEDEEVIKCN</sequence>
<reference evidence="2 3" key="1">
    <citation type="submission" date="2016-10" db="EMBL/GenBank/DDBJ databases">
        <title>Complete Genome Sequence of Peptococcaceae strain DCMF.</title>
        <authorList>
            <person name="Edwards R.J."/>
            <person name="Holland S.I."/>
            <person name="Deshpande N.P."/>
            <person name="Wong Y.K."/>
            <person name="Ertan H."/>
            <person name="Manefield M."/>
            <person name="Russell T.L."/>
            <person name="Lee M.J."/>
        </authorList>
    </citation>
    <scope>NUCLEOTIDE SEQUENCE [LARGE SCALE GENOMIC DNA]</scope>
    <source>
        <strain evidence="2 3">DCMF</strain>
    </source>
</reference>
<dbReference type="InterPro" id="IPR050483">
    <property type="entry name" value="CoA-transferase_III_domain"/>
</dbReference>
<keyword evidence="3" id="KW-1185">Reference proteome</keyword>
<name>A0A3G1KMN9_FORW1</name>
<accession>A0A3G1KMN9</accession>
<dbReference type="InterPro" id="IPR003673">
    <property type="entry name" value="CoA-Trfase_fam_III"/>
</dbReference>
<dbReference type="Gene3D" id="3.30.1540.10">
    <property type="entry name" value="formyl-coa transferase, domain 3"/>
    <property type="match status" value="1"/>
</dbReference>
<dbReference type="GO" id="GO:0008410">
    <property type="term" value="F:CoA-transferase activity"/>
    <property type="evidence" value="ECO:0007669"/>
    <property type="project" value="TreeGrafter"/>
</dbReference>
<dbReference type="RefSeq" id="WP_148132894.1">
    <property type="nucleotide sequence ID" value="NZ_CP017634.1"/>
</dbReference>
<dbReference type="AlphaFoldDB" id="A0A3G1KMN9"/>
<keyword evidence="1" id="KW-0808">Transferase</keyword>
<evidence type="ECO:0000256" key="1">
    <source>
        <dbReference type="ARBA" id="ARBA00022679"/>
    </source>
</evidence>
<dbReference type="OrthoDB" id="9797653at2"/>
<organism evidence="2 3">
    <name type="scientific">Formimonas warabiya</name>
    <dbReference type="NCBI Taxonomy" id="1761012"/>
    <lineage>
        <taxon>Bacteria</taxon>
        <taxon>Bacillati</taxon>
        <taxon>Bacillota</taxon>
        <taxon>Clostridia</taxon>
        <taxon>Eubacteriales</taxon>
        <taxon>Peptococcaceae</taxon>
        <taxon>Candidatus Formimonas</taxon>
    </lineage>
</organism>
<evidence type="ECO:0000313" key="2">
    <source>
        <dbReference type="EMBL" id="ATW23733.1"/>
    </source>
</evidence>
<dbReference type="PANTHER" id="PTHR48207:SF3">
    <property type="entry name" value="SUCCINATE--HYDROXYMETHYLGLUTARATE COA-TRANSFERASE"/>
    <property type="match status" value="1"/>
</dbReference>
<dbReference type="PANTHER" id="PTHR48207">
    <property type="entry name" value="SUCCINATE--HYDROXYMETHYLGLUTARATE COA-TRANSFERASE"/>
    <property type="match status" value="1"/>
</dbReference>
<protein>
    <recommendedName>
        <fullName evidence="4">CoA transferase</fullName>
    </recommendedName>
</protein>
<gene>
    <name evidence="2" type="ORF">DCMF_02015</name>
</gene>
<dbReference type="KEGG" id="fwa:DCMF_02015"/>
<dbReference type="EMBL" id="CP017634">
    <property type="protein sequence ID" value="ATW23733.1"/>
    <property type="molecule type" value="Genomic_DNA"/>
</dbReference>
<dbReference type="SUPFAM" id="SSF89796">
    <property type="entry name" value="CoA-transferase family III (CaiB/BaiF)"/>
    <property type="match status" value="1"/>
</dbReference>
<dbReference type="Proteomes" id="UP000323521">
    <property type="component" value="Chromosome"/>
</dbReference>
<evidence type="ECO:0008006" key="4">
    <source>
        <dbReference type="Google" id="ProtNLM"/>
    </source>
</evidence>
<dbReference type="InterPro" id="IPR023606">
    <property type="entry name" value="CoA-Trfase_III_dom_1_sf"/>
</dbReference>
<dbReference type="Gene3D" id="3.40.50.10540">
    <property type="entry name" value="Crotonobetainyl-coa:carnitine coa-transferase, domain 1"/>
    <property type="match status" value="1"/>
</dbReference>